<feature type="region of interest" description="Disordered" evidence="1">
    <location>
        <begin position="35"/>
        <end position="54"/>
    </location>
</feature>
<dbReference type="Proteomes" id="UP000176005">
    <property type="component" value="Unassembled WGS sequence"/>
</dbReference>
<dbReference type="Gene3D" id="3.40.50.720">
    <property type="entry name" value="NAD(P)-binding Rossmann-like Domain"/>
    <property type="match status" value="1"/>
</dbReference>
<dbReference type="EMBL" id="LJGW01000191">
    <property type="protein sequence ID" value="OEV11747.1"/>
    <property type="molecule type" value="Genomic_DNA"/>
</dbReference>
<comment type="caution">
    <text evidence="2">The sequence shown here is derived from an EMBL/GenBank/DDBJ whole genome shotgun (WGS) entry which is preliminary data.</text>
</comment>
<proteinExistence type="predicted"/>
<feature type="non-terminal residue" evidence="2">
    <location>
        <position position="69"/>
    </location>
</feature>
<name>A0A1E7L6A9_9ACTN</name>
<gene>
    <name evidence="2" type="ORF">AN218_11545</name>
</gene>
<organism evidence="2 3">
    <name type="scientific">Streptomyces nanshensis</name>
    <dbReference type="NCBI Taxonomy" id="518642"/>
    <lineage>
        <taxon>Bacteria</taxon>
        <taxon>Bacillati</taxon>
        <taxon>Actinomycetota</taxon>
        <taxon>Actinomycetes</taxon>
        <taxon>Kitasatosporales</taxon>
        <taxon>Streptomycetaceae</taxon>
        <taxon>Streptomyces</taxon>
    </lineage>
</organism>
<keyword evidence="3" id="KW-1185">Reference proteome</keyword>
<reference evidence="2 3" key="1">
    <citation type="journal article" date="2016" name="Front. Microbiol.">
        <title>Comparative Genomics Analysis of Streptomyces Species Reveals Their Adaptation to the Marine Environment and Their Diversity at the Genomic Level.</title>
        <authorList>
            <person name="Tian X."/>
            <person name="Zhang Z."/>
            <person name="Yang T."/>
            <person name="Chen M."/>
            <person name="Li J."/>
            <person name="Chen F."/>
            <person name="Yang J."/>
            <person name="Li W."/>
            <person name="Zhang B."/>
            <person name="Zhang Z."/>
            <person name="Wu J."/>
            <person name="Zhang C."/>
            <person name="Long L."/>
            <person name="Xiao J."/>
        </authorList>
    </citation>
    <scope>NUCLEOTIDE SEQUENCE [LARGE SCALE GENOMIC DNA]</scope>
    <source>
        <strain evidence="2 3">SCSIO 10429</strain>
    </source>
</reference>
<dbReference type="AlphaFoldDB" id="A0A1E7L6A9"/>
<sequence>MLDEEAAEEADHVRRTAGAAGTGTGTGAVRQVRHWSAARSAGRASSAGDPAPVWRPGGVYLVSGGAGGL</sequence>
<protein>
    <submittedName>
        <fullName evidence="2">Uncharacterized protein</fullName>
    </submittedName>
</protein>
<feature type="region of interest" description="Disordered" evidence="1">
    <location>
        <begin position="1"/>
        <end position="29"/>
    </location>
</feature>
<evidence type="ECO:0000256" key="1">
    <source>
        <dbReference type="SAM" id="MobiDB-lite"/>
    </source>
</evidence>
<evidence type="ECO:0000313" key="3">
    <source>
        <dbReference type="Proteomes" id="UP000176005"/>
    </source>
</evidence>
<feature type="compositionally biased region" description="Low complexity" evidence="1">
    <location>
        <begin position="37"/>
        <end position="48"/>
    </location>
</feature>
<accession>A0A1E7L6A9</accession>
<evidence type="ECO:0000313" key="2">
    <source>
        <dbReference type="EMBL" id="OEV11747.1"/>
    </source>
</evidence>